<dbReference type="GO" id="GO:0016773">
    <property type="term" value="F:phosphotransferase activity, alcohol group as acceptor"/>
    <property type="evidence" value="ECO:0007669"/>
    <property type="project" value="InterPro"/>
</dbReference>
<dbReference type="InterPro" id="IPR004330">
    <property type="entry name" value="FAR1_DNA_bnd_dom"/>
</dbReference>
<evidence type="ECO:0008006" key="5">
    <source>
        <dbReference type="Google" id="ProtNLM"/>
    </source>
</evidence>
<proteinExistence type="predicted"/>
<dbReference type="Pfam" id="PF03101">
    <property type="entry name" value="FAR1"/>
    <property type="match status" value="1"/>
</dbReference>
<dbReference type="Pfam" id="PF00349">
    <property type="entry name" value="Hexokinase_1"/>
    <property type="match status" value="1"/>
</dbReference>
<dbReference type="PANTHER" id="PTHR46328">
    <property type="entry name" value="FAR-RED IMPAIRED RESPONSIVE (FAR1) FAMILY PROTEIN-RELATED"/>
    <property type="match status" value="1"/>
</dbReference>
<name>A0A9Q1Q636_9CARY</name>
<feature type="domain" description="Hexokinase N-terminal" evidence="1">
    <location>
        <begin position="180"/>
        <end position="242"/>
    </location>
</feature>
<keyword evidence="4" id="KW-1185">Reference proteome</keyword>
<dbReference type="Proteomes" id="UP001153076">
    <property type="component" value="Unassembled WGS sequence"/>
</dbReference>
<dbReference type="InterPro" id="IPR022672">
    <property type="entry name" value="Hexokinase_N"/>
</dbReference>
<dbReference type="GO" id="GO:0005524">
    <property type="term" value="F:ATP binding"/>
    <property type="evidence" value="ECO:0007669"/>
    <property type="project" value="InterPro"/>
</dbReference>
<gene>
    <name evidence="3" type="ORF">Cgig2_001014</name>
</gene>
<organism evidence="3 4">
    <name type="scientific">Carnegiea gigantea</name>
    <dbReference type="NCBI Taxonomy" id="171969"/>
    <lineage>
        <taxon>Eukaryota</taxon>
        <taxon>Viridiplantae</taxon>
        <taxon>Streptophyta</taxon>
        <taxon>Embryophyta</taxon>
        <taxon>Tracheophyta</taxon>
        <taxon>Spermatophyta</taxon>
        <taxon>Magnoliopsida</taxon>
        <taxon>eudicotyledons</taxon>
        <taxon>Gunneridae</taxon>
        <taxon>Pentapetalae</taxon>
        <taxon>Caryophyllales</taxon>
        <taxon>Cactineae</taxon>
        <taxon>Cactaceae</taxon>
        <taxon>Cactoideae</taxon>
        <taxon>Echinocereeae</taxon>
        <taxon>Carnegiea</taxon>
    </lineage>
</organism>
<dbReference type="EMBL" id="JAKOGI010000781">
    <property type="protein sequence ID" value="KAJ8430587.1"/>
    <property type="molecule type" value="Genomic_DNA"/>
</dbReference>
<dbReference type="OrthoDB" id="419537at2759"/>
<dbReference type="AlphaFoldDB" id="A0A9Q1Q636"/>
<accession>A0A9Q1Q636</accession>
<dbReference type="Gene3D" id="3.40.367.20">
    <property type="match status" value="1"/>
</dbReference>
<dbReference type="GO" id="GO:0005975">
    <property type="term" value="P:carbohydrate metabolic process"/>
    <property type="evidence" value="ECO:0007669"/>
    <property type="project" value="InterPro"/>
</dbReference>
<sequence>MRFKNIEDALAFYKRYANCVGFSVRKSSTTKNKSGKIWKVFVCSKQRYREPRKTLPQSAVALANVISRVRENVEEKRVKRRRVETREGCNARMVVSSTNDGQFEVYNALCSAIGATLSLASDVPTPFYPPFLQNLVCGLHKMDMRNKDEVIMRMTCVVAVAVVGRRVRSRRKWMRVVGLLKELEQACQTPLSRLRQVVDAMAVEMHASLVSEGGSKLKMLLTYGIGIPKEEQDKVVKFDFHGQPAELKHSSVLSQAEQIHQTPMSCWVLVWLLRKLVS</sequence>
<dbReference type="SUPFAM" id="SSF53067">
    <property type="entry name" value="Actin-like ATPase domain"/>
    <property type="match status" value="1"/>
</dbReference>
<evidence type="ECO:0000259" key="2">
    <source>
        <dbReference type="Pfam" id="PF03101"/>
    </source>
</evidence>
<evidence type="ECO:0000259" key="1">
    <source>
        <dbReference type="Pfam" id="PF00349"/>
    </source>
</evidence>
<reference evidence="3" key="1">
    <citation type="submission" date="2022-04" db="EMBL/GenBank/DDBJ databases">
        <title>Carnegiea gigantea Genome sequencing and assembly v2.</title>
        <authorList>
            <person name="Copetti D."/>
            <person name="Sanderson M.J."/>
            <person name="Burquez A."/>
            <person name="Wojciechowski M.F."/>
        </authorList>
    </citation>
    <scope>NUCLEOTIDE SEQUENCE</scope>
    <source>
        <strain evidence="3">SGP5-SGP5p</strain>
        <tissue evidence="3">Aerial part</tissue>
    </source>
</reference>
<protein>
    <recommendedName>
        <fullName evidence="5">FAR1 domain-containing protein</fullName>
    </recommendedName>
</protein>
<comment type="caution">
    <text evidence="3">The sequence shown here is derived from an EMBL/GenBank/DDBJ whole genome shotgun (WGS) entry which is preliminary data.</text>
</comment>
<dbReference type="InterPro" id="IPR043129">
    <property type="entry name" value="ATPase_NBD"/>
</dbReference>
<evidence type="ECO:0000313" key="3">
    <source>
        <dbReference type="EMBL" id="KAJ8430587.1"/>
    </source>
</evidence>
<feature type="domain" description="FAR1" evidence="2">
    <location>
        <begin position="12"/>
        <end position="107"/>
    </location>
</feature>
<evidence type="ECO:0000313" key="4">
    <source>
        <dbReference type="Proteomes" id="UP001153076"/>
    </source>
</evidence>
<dbReference type="PANTHER" id="PTHR46328:SF30">
    <property type="entry name" value="OS04G0641500 PROTEIN"/>
    <property type="match status" value="1"/>
</dbReference>